<evidence type="ECO:0000313" key="2">
    <source>
        <dbReference type="EMBL" id="MBD8031033.1"/>
    </source>
</evidence>
<dbReference type="InterPro" id="IPR029063">
    <property type="entry name" value="SAM-dependent_MTases_sf"/>
</dbReference>
<comment type="caution">
    <text evidence="2">The sequence shown here is derived from an EMBL/GenBank/DDBJ whole genome shotgun (WGS) entry which is preliminary data.</text>
</comment>
<dbReference type="EMBL" id="JACSPR010000010">
    <property type="protein sequence ID" value="MBD8031033.1"/>
    <property type="molecule type" value="Genomic_DNA"/>
</dbReference>
<protein>
    <recommendedName>
        <fullName evidence="1">Methyltransferase domain-containing protein</fullName>
    </recommendedName>
</protein>
<dbReference type="Proteomes" id="UP000650224">
    <property type="component" value="Unassembled WGS sequence"/>
</dbReference>
<feature type="domain" description="Methyltransferase" evidence="1">
    <location>
        <begin position="14"/>
        <end position="113"/>
    </location>
</feature>
<reference evidence="2 3" key="1">
    <citation type="submission" date="2020-08" db="EMBL/GenBank/DDBJ databases">
        <title>A Genomic Blueprint of the Chicken Gut Microbiome.</title>
        <authorList>
            <person name="Gilroy R."/>
            <person name="Ravi A."/>
            <person name="Getino M."/>
            <person name="Pursley I."/>
            <person name="Horton D.L."/>
            <person name="Alikhan N.-F."/>
            <person name="Baker D."/>
            <person name="Gharbi K."/>
            <person name="Hall N."/>
            <person name="Watson M."/>
            <person name="Adriaenssens E.M."/>
            <person name="Foster-Nyarko E."/>
            <person name="Jarju S."/>
            <person name="Secka A."/>
            <person name="Antonio M."/>
            <person name="Oren A."/>
            <person name="Chaudhuri R."/>
            <person name="La Ragione R.M."/>
            <person name="Hildebrand F."/>
            <person name="Pallen M.J."/>
        </authorList>
    </citation>
    <scope>NUCLEOTIDE SEQUENCE [LARGE SCALE GENOMIC DNA]</scope>
    <source>
        <strain evidence="2 3">Sa1YVA5</strain>
    </source>
</reference>
<dbReference type="Gene3D" id="3.40.50.150">
    <property type="entry name" value="Vaccinia Virus protein VP39"/>
    <property type="match status" value="1"/>
</dbReference>
<organism evidence="2 3">
    <name type="scientific">Corynebacterium gallinarum</name>
    <dbReference type="NCBI Taxonomy" id="2762214"/>
    <lineage>
        <taxon>Bacteria</taxon>
        <taxon>Bacillati</taxon>
        <taxon>Actinomycetota</taxon>
        <taxon>Actinomycetes</taxon>
        <taxon>Mycobacteriales</taxon>
        <taxon>Corynebacteriaceae</taxon>
        <taxon>Corynebacterium</taxon>
    </lineage>
</organism>
<dbReference type="InterPro" id="IPR022744">
    <property type="entry name" value="MeTrfase_dom_put"/>
</dbReference>
<name>A0A8I0HJ69_9CORY</name>
<evidence type="ECO:0000259" key="1">
    <source>
        <dbReference type="Pfam" id="PF12147"/>
    </source>
</evidence>
<gene>
    <name evidence="2" type="ORF">H9627_12015</name>
</gene>
<dbReference type="RefSeq" id="WP_191734277.1">
    <property type="nucleotide sequence ID" value="NZ_JACSPR010000010.1"/>
</dbReference>
<dbReference type="SUPFAM" id="SSF53335">
    <property type="entry name" value="S-adenosyl-L-methionine-dependent methyltransferases"/>
    <property type="match status" value="1"/>
</dbReference>
<dbReference type="AlphaFoldDB" id="A0A8I0HJ69"/>
<evidence type="ECO:0000313" key="3">
    <source>
        <dbReference type="Proteomes" id="UP000650224"/>
    </source>
</evidence>
<proteinExistence type="predicted"/>
<sequence>MAWFMGGYLSGRDALDFAPQCIDAMGLVEYLDENEVITLMGRLHRMLETGGVLVFTNMRPTHPNLDIHKRAVCWPGVRERSEQDVERLMLASGIRPEEITIMLPDDQVYGIYGVVRK</sequence>
<dbReference type="Pfam" id="PF12147">
    <property type="entry name" value="Methyltransf_20"/>
    <property type="match status" value="1"/>
</dbReference>
<accession>A0A8I0HJ69</accession>
<keyword evidence="3" id="KW-1185">Reference proteome</keyword>